<organism evidence="1 2">
    <name type="scientific">Methanobrevibacter filiformis</name>
    <dbReference type="NCBI Taxonomy" id="55758"/>
    <lineage>
        <taxon>Archaea</taxon>
        <taxon>Methanobacteriati</taxon>
        <taxon>Methanobacteriota</taxon>
        <taxon>Methanomada group</taxon>
        <taxon>Methanobacteria</taxon>
        <taxon>Methanobacteriales</taxon>
        <taxon>Methanobacteriaceae</taxon>
        <taxon>Methanobrevibacter</taxon>
    </lineage>
</organism>
<proteinExistence type="predicted"/>
<dbReference type="Proteomes" id="UP000077066">
    <property type="component" value="Unassembled WGS sequence"/>
</dbReference>
<evidence type="ECO:0000313" key="1">
    <source>
        <dbReference type="EMBL" id="KZX17632.1"/>
    </source>
</evidence>
<gene>
    <name evidence="1" type="ORF">MBFIL_00190</name>
</gene>
<reference evidence="1 2" key="1">
    <citation type="submission" date="2016-04" db="EMBL/GenBank/DDBJ databases">
        <title>Genome sequence of Methanobrevibacter filiformis DSM 11501.</title>
        <authorList>
            <person name="Poehlein A."/>
            <person name="Seedorf H."/>
            <person name="Daniel R."/>
        </authorList>
    </citation>
    <scope>NUCLEOTIDE SEQUENCE [LARGE SCALE GENOMIC DNA]</scope>
    <source>
        <strain evidence="1 2">DSM 11501</strain>
    </source>
</reference>
<comment type="caution">
    <text evidence="1">The sequence shown here is derived from an EMBL/GenBank/DDBJ whole genome shotgun (WGS) entry which is preliminary data.</text>
</comment>
<accession>A0A166FFU0</accession>
<keyword evidence="2" id="KW-1185">Reference proteome</keyword>
<sequence>MPPKPAIEMSIHRNEIIELLLNGASSRYVSDYLLNKYNEKISKTSINNYKKNHLNITGKATEKYIEKKSKEKSKKKIVNNAIKKEISAIEKIDETVNKVVTGIELLDAIIEDAMNITLNTNDLYSDERTKQLDIERHKLAIKNSAVNAVKVKSDILKSDEVNVSVNVKSKLESSQKILMQHEFVDLTRKLLESANNESKS</sequence>
<dbReference type="STRING" id="55758.MBFIL_00190"/>
<dbReference type="EMBL" id="LWMT01000004">
    <property type="protein sequence ID" value="KZX17632.1"/>
    <property type="molecule type" value="Genomic_DNA"/>
</dbReference>
<dbReference type="AlphaFoldDB" id="A0A166FFU0"/>
<evidence type="ECO:0000313" key="2">
    <source>
        <dbReference type="Proteomes" id="UP000077066"/>
    </source>
</evidence>
<dbReference type="RefSeq" id="WP_066970151.1">
    <property type="nucleotide sequence ID" value="NZ_LWMT01000004.1"/>
</dbReference>
<protein>
    <submittedName>
        <fullName evidence="1">Uncharacterized protein</fullName>
    </submittedName>
</protein>
<dbReference type="OrthoDB" id="386386at2157"/>
<dbReference type="PATRIC" id="fig|55758.3.peg.23"/>
<name>A0A166FFU0_9EURY</name>